<name>D4DVU7_SEROD</name>
<protein>
    <recommendedName>
        <fullName evidence="4">SMODS and SLOG-associating 2TM effector domain-containing protein</fullName>
    </recommendedName>
</protein>
<proteinExistence type="predicted"/>
<keyword evidence="3" id="KW-1185">Reference proteome</keyword>
<dbReference type="AlphaFoldDB" id="D4DVU7"/>
<keyword evidence="1" id="KW-0812">Transmembrane</keyword>
<evidence type="ECO:0008006" key="4">
    <source>
        <dbReference type="Google" id="ProtNLM"/>
    </source>
</evidence>
<sequence>MLSLSTYMPGESGKVFALLVPLISSIVSWAAIYGYNRWMEPHEVVAWRSALKKDLSSQLAIIRDTNCDDETKQEAKRIYSRTKMKLATLRQDYASGALSLKARE</sequence>
<keyword evidence="1" id="KW-1133">Transmembrane helix</keyword>
<feature type="transmembrane region" description="Helical" evidence="1">
    <location>
        <begin position="15"/>
        <end position="35"/>
    </location>
</feature>
<evidence type="ECO:0000313" key="3">
    <source>
        <dbReference type="Proteomes" id="UP000005723"/>
    </source>
</evidence>
<dbReference type="HOGENOM" id="CLU_2248260_0_0_6"/>
<dbReference type="EMBL" id="ADBY01000009">
    <property type="protein sequence ID" value="EFE98333.1"/>
    <property type="molecule type" value="Genomic_DNA"/>
</dbReference>
<evidence type="ECO:0000256" key="1">
    <source>
        <dbReference type="SAM" id="Phobius"/>
    </source>
</evidence>
<dbReference type="Proteomes" id="UP000005723">
    <property type="component" value="Unassembled WGS sequence"/>
</dbReference>
<gene>
    <name evidence="2" type="ORF">HMPREF0758_0047</name>
</gene>
<organism evidence="2 3">
    <name type="scientific">Serratia odorifera DSM 4582</name>
    <dbReference type="NCBI Taxonomy" id="667129"/>
    <lineage>
        <taxon>Bacteria</taxon>
        <taxon>Pseudomonadati</taxon>
        <taxon>Pseudomonadota</taxon>
        <taxon>Gammaproteobacteria</taxon>
        <taxon>Enterobacterales</taxon>
        <taxon>Yersiniaceae</taxon>
        <taxon>Serratia</taxon>
    </lineage>
</organism>
<reference evidence="2 3" key="1">
    <citation type="submission" date="2010-01" db="EMBL/GenBank/DDBJ databases">
        <authorList>
            <person name="Muzny D."/>
            <person name="Qin X."/>
            <person name="Deng J."/>
            <person name="Jiang H."/>
            <person name="Liu Y."/>
            <person name="Qu J."/>
            <person name="Song X.-Z."/>
            <person name="Zhang L."/>
            <person name="Thornton R."/>
            <person name="Coyle M."/>
            <person name="Francisco L."/>
            <person name="Jackson L."/>
            <person name="Javaid M."/>
            <person name="Korchina V."/>
            <person name="Kovar C."/>
            <person name="Mata R."/>
            <person name="Mathew T."/>
            <person name="Ngo R."/>
            <person name="Nguyen L."/>
            <person name="Nguyen N."/>
            <person name="Okwuonu G."/>
            <person name="Ongeri F."/>
            <person name="Pham C."/>
            <person name="Simmons D."/>
            <person name="Wilczek-Boney K."/>
            <person name="Hale W."/>
            <person name="Jakkamsetti A."/>
            <person name="Pham P."/>
            <person name="Ruth R."/>
            <person name="San Lucas F."/>
            <person name="Warren J."/>
            <person name="Zhang J."/>
            <person name="Zhao Z."/>
            <person name="Zhou C."/>
            <person name="Zhu D."/>
            <person name="Lee S."/>
            <person name="Bess C."/>
            <person name="Blankenburg K."/>
            <person name="Forbes L."/>
            <person name="Fu Q."/>
            <person name="Gubbala S."/>
            <person name="Hirani K."/>
            <person name="Jayaseelan J.C."/>
            <person name="Lara F."/>
            <person name="Munidasa M."/>
            <person name="Palculict T."/>
            <person name="Patil S."/>
            <person name="Pu L.-L."/>
            <person name="Saada N."/>
            <person name="Tang L."/>
            <person name="Weissenberger G."/>
            <person name="Zhu Y."/>
            <person name="Hemphill L."/>
            <person name="Shang Y."/>
            <person name="Youmans B."/>
            <person name="Ayvaz T."/>
            <person name="Ross M."/>
            <person name="Santibanez J."/>
            <person name="Aqrawi P."/>
            <person name="Gross S."/>
            <person name="Joshi V."/>
            <person name="Fowler G."/>
            <person name="Nazareth L."/>
            <person name="Reid J."/>
            <person name="Worley K."/>
            <person name="Petrosino J."/>
            <person name="Highlander S."/>
            <person name="Gibbs R."/>
        </authorList>
    </citation>
    <scope>NUCLEOTIDE SEQUENCE [LARGE SCALE GENOMIC DNA]</scope>
    <source>
        <strain evidence="2 3">DSM 4582</strain>
    </source>
</reference>
<evidence type="ECO:0000313" key="2">
    <source>
        <dbReference type="EMBL" id="EFE98333.1"/>
    </source>
</evidence>
<keyword evidence="1" id="KW-0472">Membrane</keyword>
<comment type="caution">
    <text evidence="2">The sequence shown here is derived from an EMBL/GenBank/DDBJ whole genome shotgun (WGS) entry which is preliminary data.</text>
</comment>
<accession>D4DVU7</accession>